<dbReference type="SUPFAM" id="SSF51735">
    <property type="entry name" value="NAD(P)-binding Rossmann-fold domains"/>
    <property type="match status" value="1"/>
</dbReference>
<dbReference type="EMBL" id="QREG01000025">
    <property type="protein sequence ID" value="RED93395.1"/>
    <property type="molecule type" value="Genomic_DNA"/>
</dbReference>
<proteinExistence type="predicted"/>
<evidence type="ECO:0000259" key="1">
    <source>
        <dbReference type="Pfam" id="PF01408"/>
    </source>
</evidence>
<feature type="domain" description="Gfo/Idh/MocA-like oxidoreductase N-terminal" evidence="1">
    <location>
        <begin position="6"/>
        <end position="136"/>
    </location>
</feature>
<evidence type="ECO:0000313" key="3">
    <source>
        <dbReference type="EMBL" id="RED93395.1"/>
    </source>
</evidence>
<dbReference type="InterPro" id="IPR051317">
    <property type="entry name" value="Gfo/Idh/MocA_oxidoreduct"/>
</dbReference>
<dbReference type="SUPFAM" id="SSF55347">
    <property type="entry name" value="Glyceraldehyde-3-phosphate dehydrogenase-like, C-terminal domain"/>
    <property type="match status" value="1"/>
</dbReference>
<accession>A0A3D9L0H8</accession>
<dbReference type="Gene3D" id="3.30.360.10">
    <property type="entry name" value="Dihydrodipicolinate Reductase, domain 2"/>
    <property type="match status" value="1"/>
</dbReference>
<keyword evidence="4" id="KW-1185">Reference proteome</keyword>
<dbReference type="PANTHER" id="PTHR43708">
    <property type="entry name" value="CONSERVED EXPRESSED OXIDOREDUCTASE (EUROFUNG)"/>
    <property type="match status" value="1"/>
</dbReference>
<protein>
    <submittedName>
        <fullName evidence="3">Putative dehydrogenase</fullName>
    </submittedName>
</protein>
<feature type="domain" description="GFO/IDH/MocA-like oxidoreductase" evidence="2">
    <location>
        <begin position="146"/>
        <end position="278"/>
    </location>
</feature>
<evidence type="ECO:0000259" key="2">
    <source>
        <dbReference type="Pfam" id="PF22725"/>
    </source>
</evidence>
<dbReference type="Gene3D" id="3.40.50.720">
    <property type="entry name" value="NAD(P)-binding Rossmann-like Domain"/>
    <property type="match status" value="1"/>
</dbReference>
<sequence>MQHRKLRMGMVGGGRGSFIGAVHRMGANLDGQIELVCGAFSSDPQRSVKSGHDLYLPENRCYATFEEMVLEEQKLPEGERMDFVSIVTPNHMHFAPAKAALEAGFPVIIDKPLAFTLEEARELKRIVSDTRLPFAVTYTYAAYPMVKQARAMVLSGAIGKVRKIMVEYPQGWLAEKLEDTDSKQASWRADPKRAGISNCFGDIGTHLANMAEYVSGLKITEVLAELNAFVPGRTLDDDANVLLKFEKGANGVLSASQVATGEENDIKIRIYGDKGGLEWSNRDLNTLLVKPHGAPVQIYRAGGNNPYLHDAALAHIRTPAGHPEGYIEAFANIYRNFSFDVRSHLGAASEKSSFMDYPGINDGVKGMAMIKAVVESSANGNVWTQVES</sequence>
<dbReference type="InterPro" id="IPR036291">
    <property type="entry name" value="NAD(P)-bd_dom_sf"/>
</dbReference>
<dbReference type="Pfam" id="PF01408">
    <property type="entry name" value="GFO_IDH_MocA"/>
    <property type="match status" value="1"/>
</dbReference>
<comment type="caution">
    <text evidence="3">The sequence shown here is derived from an EMBL/GenBank/DDBJ whole genome shotgun (WGS) entry which is preliminary data.</text>
</comment>
<name>A0A3D9L0H8_MARFU</name>
<dbReference type="RefSeq" id="WP_115869931.1">
    <property type="nucleotide sequence ID" value="NZ_QREG01000025.1"/>
</dbReference>
<dbReference type="Proteomes" id="UP000256779">
    <property type="component" value="Unassembled WGS sequence"/>
</dbReference>
<dbReference type="InterPro" id="IPR000683">
    <property type="entry name" value="Gfo/Idh/MocA-like_OxRdtase_N"/>
</dbReference>
<reference evidence="3 4" key="1">
    <citation type="submission" date="2018-07" db="EMBL/GenBank/DDBJ databases">
        <title>Genomic Encyclopedia of Type Strains, Phase IV (KMG-IV): sequencing the most valuable type-strain genomes for metagenomic binning, comparative biology and taxonomic classification.</title>
        <authorList>
            <person name="Goeker M."/>
        </authorList>
    </citation>
    <scope>NUCLEOTIDE SEQUENCE [LARGE SCALE GENOMIC DNA]</scope>
    <source>
        <strain evidence="3 4">DSM 4134</strain>
    </source>
</reference>
<dbReference type="OrthoDB" id="9815825at2"/>
<dbReference type="Pfam" id="PF22725">
    <property type="entry name" value="GFO_IDH_MocA_C3"/>
    <property type="match status" value="1"/>
</dbReference>
<dbReference type="GO" id="GO:0000166">
    <property type="term" value="F:nucleotide binding"/>
    <property type="evidence" value="ECO:0007669"/>
    <property type="project" value="InterPro"/>
</dbReference>
<dbReference type="PANTHER" id="PTHR43708:SF3">
    <property type="entry name" value="OXIDOREDUCTASE"/>
    <property type="match status" value="1"/>
</dbReference>
<dbReference type="InterPro" id="IPR055170">
    <property type="entry name" value="GFO_IDH_MocA-like_dom"/>
</dbReference>
<organism evidence="3 4">
    <name type="scientific">Marinoscillum furvescens DSM 4134</name>
    <dbReference type="NCBI Taxonomy" id="1122208"/>
    <lineage>
        <taxon>Bacteria</taxon>
        <taxon>Pseudomonadati</taxon>
        <taxon>Bacteroidota</taxon>
        <taxon>Cytophagia</taxon>
        <taxon>Cytophagales</taxon>
        <taxon>Reichenbachiellaceae</taxon>
        <taxon>Marinoscillum</taxon>
    </lineage>
</organism>
<dbReference type="AlphaFoldDB" id="A0A3D9L0H8"/>
<gene>
    <name evidence="3" type="ORF">C7460_12540</name>
</gene>
<evidence type="ECO:0000313" key="4">
    <source>
        <dbReference type="Proteomes" id="UP000256779"/>
    </source>
</evidence>